<evidence type="ECO:0000313" key="2">
    <source>
        <dbReference type="EMBL" id="CAI4000823.1"/>
    </source>
</evidence>
<dbReference type="EMBL" id="CAMXCT010000580">
    <property type="protein sequence ID" value="CAI3980717.1"/>
    <property type="molecule type" value="Genomic_DNA"/>
</dbReference>
<accession>A0A9P1BVZ9</accession>
<evidence type="ECO:0000313" key="1">
    <source>
        <dbReference type="EMBL" id="CAI3980717.1"/>
    </source>
</evidence>
<evidence type="ECO:0000313" key="4">
    <source>
        <dbReference type="Proteomes" id="UP001152797"/>
    </source>
</evidence>
<evidence type="ECO:0000313" key="3">
    <source>
        <dbReference type="EMBL" id="CAL4768029.1"/>
    </source>
</evidence>
<keyword evidence="4" id="KW-1185">Reference proteome</keyword>
<dbReference type="EMBL" id="CAMXCT030000580">
    <property type="protein sequence ID" value="CAL4768029.1"/>
    <property type="molecule type" value="Genomic_DNA"/>
</dbReference>
<comment type="caution">
    <text evidence="1">The sequence shown here is derived from an EMBL/GenBank/DDBJ whole genome shotgun (WGS) entry which is preliminary data.</text>
</comment>
<gene>
    <name evidence="2" type="ORF">C1SCF055_LOCUS26913</name>
    <name evidence="1" type="ORF">C1SCF055_LOCUS8576</name>
</gene>
<name>A0A9P1BVZ9_9DINO</name>
<dbReference type="AlphaFoldDB" id="A0A9P1BVZ9"/>
<dbReference type="EMBL" id="CAMXCT010002845">
    <property type="protein sequence ID" value="CAI4000823.1"/>
    <property type="molecule type" value="Genomic_DNA"/>
</dbReference>
<sequence>MDPSIKEELEGAVNHFGMRAFIFHDVIAKECFSRGFTSATQGLEEWAAKLTNGSNSQDPLATLFTKRVISDFKRAGEGQRKPLNFKDALYKHQVCGAYLHFKSEFQSRCPEKEWPTLSQEIDDSFYQRLLDTDLHAAMLSSVPPGDLLAISSFRPHLGRFQKVQVAELEAKEDRLARSVLEATFNQLSAQLDHDMALVKEKLCHDKDAEAVESAKDARFLRERQLILNGRLYNNYYIGLQVSILLWMSMARQLICFPNNTNLFICSELIHCTSSCFLHFHLKEGGCMGEELDGTALCPHSGGRFNVGLHDRVCVLQCAIPGVSWQEATW</sequence>
<dbReference type="Proteomes" id="UP001152797">
    <property type="component" value="Unassembled WGS sequence"/>
</dbReference>
<reference evidence="1" key="1">
    <citation type="submission" date="2022-10" db="EMBL/GenBank/DDBJ databases">
        <authorList>
            <person name="Chen Y."/>
            <person name="Dougan E. K."/>
            <person name="Chan C."/>
            <person name="Rhodes N."/>
            <person name="Thang M."/>
        </authorList>
    </citation>
    <scope>NUCLEOTIDE SEQUENCE</scope>
</reference>
<proteinExistence type="predicted"/>
<reference evidence="3 4" key="2">
    <citation type="submission" date="2024-05" db="EMBL/GenBank/DDBJ databases">
        <authorList>
            <person name="Chen Y."/>
            <person name="Shah S."/>
            <person name="Dougan E. K."/>
            <person name="Thang M."/>
            <person name="Chan C."/>
        </authorList>
    </citation>
    <scope>NUCLEOTIDE SEQUENCE [LARGE SCALE GENOMIC DNA]</scope>
</reference>
<protein>
    <submittedName>
        <fullName evidence="1">Uncharacterized protein</fullName>
    </submittedName>
</protein>
<dbReference type="EMBL" id="CAMXCT020002845">
    <property type="protein sequence ID" value="CAL1154198.1"/>
    <property type="molecule type" value="Genomic_DNA"/>
</dbReference>
<dbReference type="EMBL" id="CAMXCT020000580">
    <property type="protein sequence ID" value="CAL1134092.1"/>
    <property type="molecule type" value="Genomic_DNA"/>
</dbReference>
<dbReference type="EMBL" id="CAMXCT030002845">
    <property type="protein sequence ID" value="CAL4788135.1"/>
    <property type="molecule type" value="Genomic_DNA"/>
</dbReference>
<organism evidence="1">
    <name type="scientific">Cladocopium goreaui</name>
    <dbReference type="NCBI Taxonomy" id="2562237"/>
    <lineage>
        <taxon>Eukaryota</taxon>
        <taxon>Sar</taxon>
        <taxon>Alveolata</taxon>
        <taxon>Dinophyceae</taxon>
        <taxon>Suessiales</taxon>
        <taxon>Symbiodiniaceae</taxon>
        <taxon>Cladocopium</taxon>
    </lineage>
</organism>